<dbReference type="InterPro" id="IPR008969">
    <property type="entry name" value="CarboxyPept-like_regulatory"/>
</dbReference>
<dbReference type="Proteomes" id="UP000732105">
    <property type="component" value="Unassembled WGS sequence"/>
</dbReference>
<organism evidence="2 3">
    <name type="scientific">Marinifilum caeruleilacunae</name>
    <dbReference type="NCBI Taxonomy" id="2499076"/>
    <lineage>
        <taxon>Bacteria</taxon>
        <taxon>Pseudomonadati</taxon>
        <taxon>Bacteroidota</taxon>
        <taxon>Bacteroidia</taxon>
        <taxon>Marinilabiliales</taxon>
        <taxon>Marinifilaceae</taxon>
    </lineage>
</organism>
<accession>A0ABX1WS57</accession>
<dbReference type="SUPFAM" id="SSF49464">
    <property type="entry name" value="Carboxypeptidase regulatory domain-like"/>
    <property type="match status" value="1"/>
</dbReference>
<evidence type="ECO:0000256" key="1">
    <source>
        <dbReference type="SAM" id="SignalP"/>
    </source>
</evidence>
<comment type="caution">
    <text evidence="2">The sequence shown here is derived from an EMBL/GenBank/DDBJ whole genome shotgun (WGS) entry which is preliminary data.</text>
</comment>
<dbReference type="EMBL" id="RZNH01000003">
    <property type="protein sequence ID" value="NOU58920.1"/>
    <property type="molecule type" value="Genomic_DNA"/>
</dbReference>
<proteinExistence type="predicted"/>
<dbReference type="RefSeq" id="WP_171594197.1">
    <property type="nucleotide sequence ID" value="NZ_RZNH01000003.1"/>
</dbReference>
<feature type="chain" id="PRO_5045382337" evidence="1">
    <location>
        <begin position="23"/>
        <end position="276"/>
    </location>
</feature>
<evidence type="ECO:0000313" key="3">
    <source>
        <dbReference type="Proteomes" id="UP000732105"/>
    </source>
</evidence>
<keyword evidence="3" id="KW-1185">Reference proteome</keyword>
<name>A0ABX1WS57_9BACT</name>
<gene>
    <name evidence="2" type="ORF">ELS83_03750</name>
</gene>
<sequence>MKFAYKIIIVLIFVLPSFNGNAQAFLQDSVLSISGMVYSSKTNEAVPNATVAIKRSRKGVICDSTGVFHLQIQQNDTLVISALGYEMKEWPVPVILNPDFPPFFRIKLRDISYLLKEVDIYALGTWEEFKDEFVKSKVEEKNPINKDIGKQLEPYNTREPNPVPARYRPKVEGKMGVVDAIFRPTDFLHNKFSKKEKAKKRLSKMIKNESKNKKISSKYNAEIVADATGLKGDELVDFMEFCGKKIHVTEKSTDYDVMKQILDLFEEYQKLSTKEE</sequence>
<dbReference type="Pfam" id="PF13715">
    <property type="entry name" value="CarbopepD_reg_2"/>
    <property type="match status" value="1"/>
</dbReference>
<evidence type="ECO:0000313" key="2">
    <source>
        <dbReference type="EMBL" id="NOU58920.1"/>
    </source>
</evidence>
<dbReference type="Gene3D" id="2.60.40.1120">
    <property type="entry name" value="Carboxypeptidase-like, regulatory domain"/>
    <property type="match status" value="1"/>
</dbReference>
<reference evidence="2 3" key="1">
    <citation type="submission" date="2018-12" db="EMBL/GenBank/DDBJ databases">
        <title>Marinifilum JC070 sp. nov., a marine bacterium isolated from Yongle Blue Hole in the South China Sea.</title>
        <authorList>
            <person name="Fu T."/>
        </authorList>
    </citation>
    <scope>NUCLEOTIDE SEQUENCE [LARGE SCALE GENOMIC DNA]</scope>
    <source>
        <strain evidence="2 3">JC070</strain>
    </source>
</reference>
<keyword evidence="1" id="KW-0732">Signal</keyword>
<protein>
    <submittedName>
        <fullName evidence="2">Carboxypeptidase-like regulatory domain-containing protein</fullName>
    </submittedName>
</protein>
<feature type="signal peptide" evidence="1">
    <location>
        <begin position="1"/>
        <end position="22"/>
    </location>
</feature>